<evidence type="ECO:0000313" key="2">
    <source>
        <dbReference type="EMBL" id="KAK3933563.1"/>
    </source>
</evidence>
<feature type="region of interest" description="Disordered" evidence="1">
    <location>
        <begin position="1"/>
        <end position="38"/>
    </location>
</feature>
<organism evidence="2 3">
    <name type="scientific">Diplogelasinospora grovesii</name>
    <dbReference type="NCBI Taxonomy" id="303347"/>
    <lineage>
        <taxon>Eukaryota</taxon>
        <taxon>Fungi</taxon>
        <taxon>Dikarya</taxon>
        <taxon>Ascomycota</taxon>
        <taxon>Pezizomycotina</taxon>
        <taxon>Sordariomycetes</taxon>
        <taxon>Sordariomycetidae</taxon>
        <taxon>Sordariales</taxon>
        <taxon>Diplogelasinosporaceae</taxon>
        <taxon>Diplogelasinospora</taxon>
    </lineage>
</organism>
<dbReference type="Proteomes" id="UP001303473">
    <property type="component" value="Unassembled WGS sequence"/>
</dbReference>
<sequence length="89" mass="9938">MEKEKVAQAIEPRSDKDGFDAPDDASPPPPLSNPPAGHNLVTLQYNTLDDLMDDLHEWSAQALFGVRKMRVANKVKDFGMTRVDISCRQ</sequence>
<comment type="caution">
    <text evidence="2">The sequence shown here is derived from an EMBL/GenBank/DDBJ whole genome shotgun (WGS) entry which is preliminary data.</text>
</comment>
<feature type="compositionally biased region" description="Basic and acidic residues" evidence="1">
    <location>
        <begin position="1"/>
        <end position="19"/>
    </location>
</feature>
<keyword evidence="3" id="KW-1185">Reference proteome</keyword>
<gene>
    <name evidence="2" type="ORF">QBC46DRAFT_359576</name>
</gene>
<evidence type="ECO:0000256" key="1">
    <source>
        <dbReference type="SAM" id="MobiDB-lite"/>
    </source>
</evidence>
<dbReference type="AlphaFoldDB" id="A0AAN6MWI8"/>
<protein>
    <submittedName>
        <fullName evidence="2">Uncharacterized protein</fullName>
    </submittedName>
</protein>
<reference evidence="3" key="1">
    <citation type="journal article" date="2023" name="Mol. Phylogenet. Evol.">
        <title>Genome-scale phylogeny and comparative genomics of the fungal order Sordariales.</title>
        <authorList>
            <person name="Hensen N."/>
            <person name="Bonometti L."/>
            <person name="Westerberg I."/>
            <person name="Brannstrom I.O."/>
            <person name="Guillou S."/>
            <person name="Cros-Aarteil S."/>
            <person name="Calhoun S."/>
            <person name="Haridas S."/>
            <person name="Kuo A."/>
            <person name="Mondo S."/>
            <person name="Pangilinan J."/>
            <person name="Riley R."/>
            <person name="LaButti K."/>
            <person name="Andreopoulos B."/>
            <person name="Lipzen A."/>
            <person name="Chen C."/>
            <person name="Yan M."/>
            <person name="Daum C."/>
            <person name="Ng V."/>
            <person name="Clum A."/>
            <person name="Steindorff A."/>
            <person name="Ohm R.A."/>
            <person name="Martin F."/>
            <person name="Silar P."/>
            <person name="Natvig D.O."/>
            <person name="Lalanne C."/>
            <person name="Gautier V."/>
            <person name="Ament-Velasquez S.L."/>
            <person name="Kruys A."/>
            <person name="Hutchinson M.I."/>
            <person name="Powell A.J."/>
            <person name="Barry K."/>
            <person name="Miller A.N."/>
            <person name="Grigoriev I.V."/>
            <person name="Debuchy R."/>
            <person name="Gladieux P."/>
            <person name="Hiltunen Thoren M."/>
            <person name="Johannesson H."/>
        </authorList>
    </citation>
    <scope>NUCLEOTIDE SEQUENCE [LARGE SCALE GENOMIC DNA]</scope>
    <source>
        <strain evidence="3">CBS 340.73</strain>
    </source>
</reference>
<feature type="non-terminal residue" evidence="2">
    <location>
        <position position="89"/>
    </location>
</feature>
<name>A0AAN6MWI8_9PEZI</name>
<evidence type="ECO:0000313" key="3">
    <source>
        <dbReference type="Proteomes" id="UP001303473"/>
    </source>
</evidence>
<dbReference type="EMBL" id="MU854134">
    <property type="protein sequence ID" value="KAK3933563.1"/>
    <property type="molecule type" value="Genomic_DNA"/>
</dbReference>
<accession>A0AAN6MWI8</accession>
<proteinExistence type="predicted"/>